<reference evidence="1 2" key="1">
    <citation type="journal article" date="2015" name="Stand. Genomic Sci.">
        <title>Genomic Encyclopedia of Bacterial and Archaeal Type Strains, Phase III: the genomes of soil and plant-associated and newly described type strains.</title>
        <authorList>
            <person name="Whitman W.B."/>
            <person name="Woyke T."/>
            <person name="Klenk H.P."/>
            <person name="Zhou Y."/>
            <person name="Lilburn T.G."/>
            <person name="Beck B.J."/>
            <person name="De Vos P."/>
            <person name="Vandamme P."/>
            <person name="Eisen J.A."/>
            <person name="Garrity G."/>
            <person name="Hugenholtz P."/>
            <person name="Kyrpides N.C."/>
        </authorList>
    </citation>
    <scope>NUCLEOTIDE SEQUENCE [LARGE SCALE GENOMIC DNA]</scope>
    <source>
        <strain evidence="1 2">CGMCC 1.2546</strain>
    </source>
</reference>
<dbReference type="AlphaFoldDB" id="A0A562P9T2"/>
<accession>A0A562P9T2</accession>
<evidence type="ECO:0000313" key="2">
    <source>
        <dbReference type="Proteomes" id="UP000317122"/>
    </source>
</evidence>
<organism evidence="1 2">
    <name type="scientific">Mesorhizobium tianshanense</name>
    <dbReference type="NCBI Taxonomy" id="39844"/>
    <lineage>
        <taxon>Bacteria</taxon>
        <taxon>Pseudomonadati</taxon>
        <taxon>Pseudomonadota</taxon>
        <taxon>Alphaproteobacteria</taxon>
        <taxon>Hyphomicrobiales</taxon>
        <taxon>Phyllobacteriaceae</taxon>
        <taxon>Mesorhizobium</taxon>
    </lineage>
</organism>
<proteinExistence type="predicted"/>
<sequence length="74" mass="8331">MPDLPVGTGGDAALETAFRRLLDELWPILAGGLEASLNMLIRAIFKTDQVGRFRGSRLPRAESRDIEYRTERGW</sequence>
<dbReference type="EMBL" id="VLKT01000006">
    <property type="protein sequence ID" value="TWI40766.1"/>
    <property type="molecule type" value="Genomic_DNA"/>
</dbReference>
<evidence type="ECO:0000313" key="1">
    <source>
        <dbReference type="EMBL" id="TWI40766.1"/>
    </source>
</evidence>
<protein>
    <submittedName>
        <fullName evidence="1">Uncharacterized protein</fullName>
    </submittedName>
</protein>
<name>A0A562P9T2_9HYPH</name>
<comment type="caution">
    <text evidence="1">The sequence shown here is derived from an EMBL/GenBank/DDBJ whole genome shotgun (WGS) entry which is preliminary data.</text>
</comment>
<dbReference type="Proteomes" id="UP000317122">
    <property type="component" value="Unassembled WGS sequence"/>
</dbReference>
<keyword evidence="2" id="KW-1185">Reference proteome</keyword>
<gene>
    <name evidence="1" type="ORF">IQ26_01183</name>
</gene>